<evidence type="ECO:0000256" key="7">
    <source>
        <dbReference type="ARBA" id="ARBA00047899"/>
    </source>
</evidence>
<feature type="domain" description="FAT" evidence="12">
    <location>
        <begin position="1264"/>
        <end position="1808"/>
    </location>
</feature>
<keyword evidence="9" id="KW-0723">Serine/threonine-protein kinase</keyword>
<dbReference type="EC" id="2.7.11.1" evidence="9"/>
<proteinExistence type="inferred from homology"/>
<evidence type="ECO:0000259" key="12">
    <source>
        <dbReference type="PROSITE" id="PS51189"/>
    </source>
</evidence>
<evidence type="ECO:0000256" key="2">
    <source>
        <dbReference type="ARBA" id="ARBA00022679"/>
    </source>
</evidence>
<dbReference type="Gene3D" id="3.30.1010.10">
    <property type="entry name" value="Phosphatidylinositol 3-kinase Catalytic Subunit, Chain A, domain 4"/>
    <property type="match status" value="1"/>
</dbReference>
<dbReference type="InterPro" id="IPR050517">
    <property type="entry name" value="DDR_Repair_Kinase"/>
</dbReference>
<evidence type="ECO:0000256" key="9">
    <source>
        <dbReference type="RuleBase" id="RU364109"/>
    </source>
</evidence>
<dbReference type="Pfam" id="PF02260">
    <property type="entry name" value="FATC"/>
    <property type="match status" value="1"/>
</dbReference>
<dbReference type="InterPro" id="IPR003152">
    <property type="entry name" value="FATC_dom"/>
</dbReference>
<evidence type="ECO:0000256" key="10">
    <source>
        <dbReference type="SAM" id="MobiDB-lite"/>
    </source>
</evidence>
<dbReference type="CDD" id="cd05169">
    <property type="entry name" value="PIKKc_TOR"/>
    <property type="match status" value="1"/>
</dbReference>
<dbReference type="InterPro" id="IPR026683">
    <property type="entry name" value="TOR_cat"/>
</dbReference>
<dbReference type="PROSITE" id="PS51189">
    <property type="entry name" value="FAT"/>
    <property type="match status" value="1"/>
</dbReference>
<dbReference type="Pfam" id="PF00454">
    <property type="entry name" value="PI3_PI4_kinase"/>
    <property type="match status" value="1"/>
</dbReference>
<evidence type="ECO:0000256" key="1">
    <source>
        <dbReference type="ARBA" id="ARBA00011031"/>
    </source>
</evidence>
<dbReference type="PROSITE" id="PS50290">
    <property type="entry name" value="PI3_4_KINASE_3"/>
    <property type="match status" value="1"/>
</dbReference>
<dbReference type="EMBL" id="JAPFFF010000003">
    <property type="protein sequence ID" value="KAK8894704.1"/>
    <property type="molecule type" value="Genomic_DNA"/>
</dbReference>
<dbReference type="InterPro" id="IPR011009">
    <property type="entry name" value="Kinase-like_dom_sf"/>
</dbReference>
<dbReference type="InterPro" id="IPR018936">
    <property type="entry name" value="PI3/4_kinase_CS"/>
</dbReference>
<dbReference type="InterPro" id="IPR036940">
    <property type="entry name" value="PI3/4_kinase_cat_sf"/>
</dbReference>
<dbReference type="InterPro" id="IPR016024">
    <property type="entry name" value="ARM-type_fold"/>
</dbReference>
<evidence type="ECO:0000256" key="5">
    <source>
        <dbReference type="ARBA" id="ARBA00022777"/>
    </source>
</evidence>
<evidence type="ECO:0000313" key="14">
    <source>
        <dbReference type="EMBL" id="KAK8894704.1"/>
    </source>
</evidence>
<keyword evidence="2 9" id="KW-0808">Transferase</keyword>
<dbReference type="InterPro" id="IPR000403">
    <property type="entry name" value="PI3/4_kinase_cat_dom"/>
</dbReference>
<dbReference type="PANTHER" id="PTHR11139:SF9">
    <property type="entry name" value="SERINE_THREONINE-PROTEIN KINASE MTOR"/>
    <property type="match status" value="1"/>
</dbReference>
<dbReference type="InterPro" id="IPR024585">
    <property type="entry name" value="mTOR_dom"/>
</dbReference>
<keyword evidence="5 9" id="KW-0418">Kinase</keyword>
<dbReference type="InterPro" id="IPR003151">
    <property type="entry name" value="PIK-rel_kinase_FAT"/>
</dbReference>
<keyword evidence="4 9" id="KW-0547">Nucleotide-binding</keyword>
<dbReference type="PROSITE" id="PS00916">
    <property type="entry name" value="PI3_4_KINASE_2"/>
    <property type="match status" value="1"/>
</dbReference>
<feature type="domain" description="PI3K/PI4K catalytic" evidence="11">
    <location>
        <begin position="1978"/>
        <end position="2291"/>
    </location>
</feature>
<dbReference type="Proteomes" id="UP001470230">
    <property type="component" value="Unassembled WGS sequence"/>
</dbReference>
<comment type="catalytic activity">
    <reaction evidence="7 9">
        <text>L-threonyl-[protein] + ATP = O-phospho-L-threonyl-[protein] + ADP + H(+)</text>
        <dbReference type="Rhea" id="RHEA:46608"/>
        <dbReference type="Rhea" id="RHEA-COMP:11060"/>
        <dbReference type="Rhea" id="RHEA-COMP:11605"/>
        <dbReference type="ChEBI" id="CHEBI:15378"/>
        <dbReference type="ChEBI" id="CHEBI:30013"/>
        <dbReference type="ChEBI" id="CHEBI:30616"/>
        <dbReference type="ChEBI" id="CHEBI:61977"/>
        <dbReference type="ChEBI" id="CHEBI:456216"/>
        <dbReference type="EC" id="2.7.11.1"/>
    </reaction>
</comment>
<dbReference type="SUPFAM" id="SSF48371">
    <property type="entry name" value="ARM repeat"/>
    <property type="match status" value="1"/>
</dbReference>
<keyword evidence="15" id="KW-1185">Reference proteome</keyword>
<evidence type="ECO:0000256" key="8">
    <source>
        <dbReference type="ARBA" id="ARBA00048679"/>
    </source>
</evidence>
<dbReference type="InterPro" id="IPR009076">
    <property type="entry name" value="FRB_dom"/>
</dbReference>
<keyword evidence="6 9" id="KW-0067">ATP-binding</keyword>
<dbReference type="Pfam" id="PF02259">
    <property type="entry name" value="FAT"/>
    <property type="match status" value="1"/>
</dbReference>
<sequence length="2310" mass="264690">MKSLLKLRKVINFSIFEGCDEFTSWEKHRREYLRTLGHELLICNENDIFQIFDSWERQIHDLIKVDKNYNYFNALLIISLLHYFNRSYDQIKEYIPFLTKILESKNRKLICSAIATLRYLSEESPENIDFLRDIVARYARKWITTTSTRYSALKLLLISGKFLLPTVFEVTSSSFQVLWASVICDDVEVRTVAAKVVSIHLSGLPKSYVSDANLIFKDCITQMKLLNTTSHGPILVCRYLLYNYPEEIDVPLLINCLFDLFTVKSEVIIVAVSSLLYEIIHHMTNLFTAETVRIYFTGLINGCSRYPSLTELFETINKTISFLNPSLIPIQNIVDFLRTVVKSPKFRSQNNYGFKILKNLFKINRNLTVPASFFLDADLSPSAVHALRMRMALFNDTKNALLKSFNEGLSAKANQNQIILSLHILKSFDSHIFTNKDQIYSQIRHLKRSTSEEIRLLIVEVLPLFDNQSSLDDLLFLALFDSSKQVRAAAVKELKFPTRLAHCDMITQLLSDPSFKVKRNAIPIVASITPYNPIQFYVPISSFVERTIIEMVSSSNPCICARISTVMPLIAQQFIHFCPAFIPQLVKACYLFLKNSFNNENKPKPNKKNSNNNKKDENNNNNNNIIKSVNNNNNDDDNSSGIHLDDVVIKDMSHDGHPLITNKLPYDESCTNLIRIFHIENKEWIDKRDSNLFLTLQNLAPHLLDYVHDLIPVFVDTFNSNRSNNVYIAALDALTDIVVKNAIVISVPYYHQDLVPTLMQLLNTKPSDEVAVKILQLMGSLGITSFPNSLIEQPGEKDPITDFDFKSPSFYTDFTMTAVLKLLDEPHSSIFEAVTSIFVKDVEAAAKFLPQVVAAFVKSISTSKGSQREELFKQLEVISFYSGPKMQPFVDQIIPHVVQNIRNTAALRVTIVLSYFLKSEFIISIQPVFQKVLNIIDLIILDNGNINATIASSASINNSSSSNIIGSYGSAGMNINTSLLSGTSGTTGNNGTGNTEEMSKYYETLFTLLTSAIVFQNQSLSTFVVECERIVQSGQTIAESFLPFVVSSLTTIVQLSDCSFECAHITRLCMKLLKVRNFDKSQVFQLLYSLCVYCNMAPSCIDSICRSEGVFVPFGELTLLKEYERNKMISLDQILPKRKIKVRVDIPDYVPLKVQQAYRVFDDFQPPQFNNTAKWLEDLSVVVVSESPSYAIRSCRKLVKNSPSFRNEIFPIAFLSCWLLTKRRTQKNFSAILQDIFETDKQLDPIFLRLAELLLRSGHPLNISSLVIASACHSPSLALRFLFRHVEEFPTDLEALEMMLTLNMRLGRIGNSRGILKRINISMQLQTAGSWYEKLGQWEEALEFYQKMNDKKSLIRCLAKLERLDEVRSMAKFFNEEMSAEEQKENALWFAWAFYRANDLQKVSYYVEKFGETDDPEVLIFKEIFLVASNQNKSAKTYIEKFLNSLVKDCSVYSALNANLTAENLMYANCLVELQEAVEMKKNNIKEMPAIWCSRLNSLAGDSYDWMKLVEIRNLALSITENKMSYLKLLSISTKERQWALADAILKQMTALFDDPEVQLAYHKMLWARYEKIHAIESLHFLNLMYRPEITEQEFMEEIKDMSPSSYDFHIKLFNLNGQNDAEKFDPKEIYELFLNRRNNSASISNKLRSRFLRIEGSWRSQLYQKSESLPSLIKTIDLFKEAASLCPNDYRNWEGFAYAASRAIDDISFVTSALDGFLRVSQLRTSNNLEYLCPLFSLFFRYGSKVSFPSEIVNLDPEIICQVLPQIVCQINHPDRTVQNVVHKLLIRFGEKHFEALVFSLHLLTRSEGDEGKVRKARELLTKLSSNHTQLAKEAEIFVEGLLRAAVTWYETWMNRLDAAFIASFPNYARGTHLLRQLFESRKYPQCPMDSEFNKVLESPLATCANTLDHFQPTEGSFNLLWNQLKRLYEIIRDKFKMIESIQLSSVSAELSNMRNFLLSIPGTYSVYGNSPRIQKIDQTLPVLTTQQHPRLLFMTDTSGRQWKFLLKGNEDLRLDQRIMQFFNLINSLIKTNKVANKLRVSISKYAIIPISPNAGLISWVTGANTMHQLVMDQRRSNGMSLWAENEEIQSFVGDIFDALNSCQKREIWNLVAPNFPATELRDMFWEKAQDAVTWIKVVDQFVVSTALMSMAGYVIGLGDRHPCNIMIQRQTGRVVHIDFGDSFEVAMNRDRMPEKVPFRLTRMLVNAFGVSRIEGPFRNTCETILRVLRNNKSSITAQLEIFVHEPIFVNRDNGGTLDRIIEKLSGNDPKSDDSTKELTIEEQVNNLIEIASDPSRYVLHYIGWCQFW</sequence>
<dbReference type="SMART" id="SM00146">
    <property type="entry name" value="PI3Kc"/>
    <property type="match status" value="1"/>
</dbReference>
<keyword evidence="3" id="KW-0677">Repeat</keyword>
<dbReference type="SMART" id="SM01343">
    <property type="entry name" value="FATC"/>
    <property type="match status" value="1"/>
</dbReference>
<dbReference type="PROSITE" id="PS51190">
    <property type="entry name" value="FATC"/>
    <property type="match status" value="1"/>
</dbReference>
<gene>
    <name evidence="14" type="ORF">M9Y10_023141</name>
</gene>
<protein>
    <recommendedName>
        <fullName evidence="9">Serine/threonine-protein kinase TOR</fullName>
        <ecNumber evidence="9">2.7.11.1</ecNumber>
    </recommendedName>
</protein>
<evidence type="ECO:0000259" key="11">
    <source>
        <dbReference type="PROSITE" id="PS50290"/>
    </source>
</evidence>
<reference evidence="14 15" key="1">
    <citation type="submission" date="2024-04" db="EMBL/GenBank/DDBJ databases">
        <title>Tritrichomonas musculus Genome.</title>
        <authorList>
            <person name="Alves-Ferreira E."/>
            <person name="Grigg M."/>
            <person name="Lorenzi H."/>
            <person name="Galac M."/>
        </authorList>
    </citation>
    <scope>NUCLEOTIDE SEQUENCE [LARGE SCALE GENOMIC DNA]</scope>
    <source>
        <strain evidence="14 15">EAF2021</strain>
    </source>
</reference>
<feature type="compositionally biased region" description="Low complexity" evidence="10">
    <location>
        <begin position="619"/>
        <end position="633"/>
    </location>
</feature>
<evidence type="ECO:0000256" key="6">
    <source>
        <dbReference type="ARBA" id="ARBA00022840"/>
    </source>
</evidence>
<evidence type="ECO:0000259" key="13">
    <source>
        <dbReference type="PROSITE" id="PS51190"/>
    </source>
</evidence>
<evidence type="ECO:0000313" key="15">
    <source>
        <dbReference type="Proteomes" id="UP001470230"/>
    </source>
</evidence>
<dbReference type="Pfam" id="PF08771">
    <property type="entry name" value="FRB_dom"/>
    <property type="match status" value="1"/>
</dbReference>
<dbReference type="Pfam" id="PF11865">
    <property type="entry name" value="mTOR_dom"/>
    <property type="match status" value="1"/>
</dbReference>
<evidence type="ECO:0000256" key="4">
    <source>
        <dbReference type="ARBA" id="ARBA00022741"/>
    </source>
</evidence>
<name>A0ABR2KUC0_9EUKA</name>
<dbReference type="SMART" id="SM01345">
    <property type="entry name" value="Rapamycin_bind"/>
    <property type="match status" value="1"/>
</dbReference>
<dbReference type="SMART" id="SM01346">
    <property type="entry name" value="DUF3385"/>
    <property type="match status" value="1"/>
</dbReference>
<organism evidence="14 15">
    <name type="scientific">Tritrichomonas musculus</name>
    <dbReference type="NCBI Taxonomy" id="1915356"/>
    <lineage>
        <taxon>Eukaryota</taxon>
        <taxon>Metamonada</taxon>
        <taxon>Parabasalia</taxon>
        <taxon>Tritrichomonadida</taxon>
        <taxon>Tritrichomonadidae</taxon>
        <taxon>Tritrichomonas</taxon>
    </lineage>
</organism>
<comment type="catalytic activity">
    <reaction evidence="8">
        <text>L-seryl-[protein] + ATP = O-phospho-L-seryl-[protein] + ADP + H(+)</text>
        <dbReference type="Rhea" id="RHEA:17989"/>
        <dbReference type="Rhea" id="RHEA-COMP:9863"/>
        <dbReference type="Rhea" id="RHEA-COMP:11604"/>
        <dbReference type="ChEBI" id="CHEBI:15378"/>
        <dbReference type="ChEBI" id="CHEBI:29999"/>
        <dbReference type="ChEBI" id="CHEBI:30616"/>
        <dbReference type="ChEBI" id="CHEBI:83421"/>
        <dbReference type="ChEBI" id="CHEBI:456216"/>
        <dbReference type="EC" id="2.7.11.1"/>
    </reaction>
</comment>
<dbReference type="SUPFAM" id="SSF56112">
    <property type="entry name" value="Protein kinase-like (PK-like)"/>
    <property type="match status" value="1"/>
</dbReference>
<dbReference type="PANTHER" id="PTHR11139">
    <property type="entry name" value="ATAXIA TELANGIECTASIA MUTATED ATM -RELATED"/>
    <property type="match status" value="1"/>
</dbReference>
<comment type="caution">
    <text evidence="14">The sequence shown here is derived from an EMBL/GenBank/DDBJ whole genome shotgun (WGS) entry which is preliminary data.</text>
</comment>
<accession>A0ABR2KUC0</accession>
<dbReference type="InterPro" id="IPR011989">
    <property type="entry name" value="ARM-like"/>
</dbReference>
<feature type="region of interest" description="Disordered" evidence="10">
    <location>
        <begin position="601"/>
        <end position="639"/>
    </location>
</feature>
<evidence type="ECO:0000256" key="3">
    <source>
        <dbReference type="ARBA" id="ARBA00022737"/>
    </source>
</evidence>
<feature type="domain" description="FATC" evidence="13">
    <location>
        <begin position="2278"/>
        <end position="2310"/>
    </location>
</feature>
<dbReference type="InterPro" id="IPR014009">
    <property type="entry name" value="PIK_FAT"/>
</dbReference>
<comment type="similarity">
    <text evidence="1 9">Belongs to the PI3/PI4-kinase family.</text>
</comment>
<dbReference type="Gene3D" id="1.25.10.10">
    <property type="entry name" value="Leucine-rich Repeat Variant"/>
    <property type="match status" value="2"/>
</dbReference>
<dbReference type="Gene3D" id="1.10.1070.11">
    <property type="entry name" value="Phosphatidylinositol 3-/4-kinase, catalytic domain"/>
    <property type="match status" value="1"/>
</dbReference>